<dbReference type="PRINTS" id="PR00080">
    <property type="entry name" value="SDRFAMILY"/>
</dbReference>
<evidence type="ECO:0000256" key="2">
    <source>
        <dbReference type="ARBA" id="ARBA00022857"/>
    </source>
</evidence>
<dbReference type="InterPro" id="IPR020904">
    <property type="entry name" value="Sc_DH/Rdtase_CS"/>
</dbReference>
<dbReference type="PROSITE" id="PS00061">
    <property type="entry name" value="ADH_SHORT"/>
    <property type="match status" value="1"/>
</dbReference>
<sequence>LFIVTGSSVGLGRAVTEYALSQGDIVVATLRKPEVLADLASRYVSSQLLVLKLDVSKTEDIKAVFAKIKETYGRLDIVHNNAAYGVFAEAESLPDDASRQMFDVNFWGLVNISKEAIRFFREVNKPGVGGRLLNSSSQAGISGIPSLSIYSASKYAIEGFSAALSKELKPEWNIKAYTYSIYHDFLTLGSFKTNGLQNLIRFPSLPAYEGGVISQMRQRLSGSNIDGSGEPAKVAREIHRIANDPSVRERVFLGGDAIAVGRGQIKLLQEDADASETFSADLS</sequence>
<accession>A0A0C9TNU8</accession>
<dbReference type="AlphaFoldDB" id="A0A0C9TNU8"/>
<evidence type="ECO:0000313" key="6">
    <source>
        <dbReference type="Proteomes" id="UP000054279"/>
    </source>
</evidence>
<dbReference type="PANTHER" id="PTHR43976:SF16">
    <property type="entry name" value="SHORT-CHAIN DEHYDROGENASE_REDUCTASE FAMILY PROTEIN"/>
    <property type="match status" value="1"/>
</dbReference>
<dbReference type="EMBL" id="KN837634">
    <property type="protein sequence ID" value="KIJ23574.1"/>
    <property type="molecule type" value="Genomic_DNA"/>
</dbReference>
<dbReference type="SUPFAM" id="SSF51735">
    <property type="entry name" value="NAD(P)-binding Rossmann-fold domains"/>
    <property type="match status" value="1"/>
</dbReference>
<evidence type="ECO:0000256" key="4">
    <source>
        <dbReference type="RuleBase" id="RU000363"/>
    </source>
</evidence>
<feature type="non-terminal residue" evidence="5">
    <location>
        <position position="283"/>
    </location>
</feature>
<evidence type="ECO:0000256" key="1">
    <source>
        <dbReference type="ARBA" id="ARBA00006484"/>
    </source>
</evidence>
<reference evidence="5 6" key="1">
    <citation type="submission" date="2014-06" db="EMBL/GenBank/DDBJ databases">
        <title>Evolutionary Origins and Diversification of the Mycorrhizal Mutualists.</title>
        <authorList>
            <consortium name="DOE Joint Genome Institute"/>
            <consortium name="Mycorrhizal Genomics Consortium"/>
            <person name="Kohler A."/>
            <person name="Kuo A."/>
            <person name="Nagy L.G."/>
            <person name="Floudas D."/>
            <person name="Copeland A."/>
            <person name="Barry K.W."/>
            <person name="Cichocki N."/>
            <person name="Veneault-Fourrey C."/>
            <person name="LaButti K."/>
            <person name="Lindquist E.A."/>
            <person name="Lipzen A."/>
            <person name="Lundell T."/>
            <person name="Morin E."/>
            <person name="Murat C."/>
            <person name="Riley R."/>
            <person name="Ohm R."/>
            <person name="Sun H."/>
            <person name="Tunlid A."/>
            <person name="Henrissat B."/>
            <person name="Grigoriev I.V."/>
            <person name="Hibbett D.S."/>
            <person name="Martin F."/>
        </authorList>
    </citation>
    <scope>NUCLEOTIDE SEQUENCE [LARGE SCALE GENOMIC DNA]</scope>
    <source>
        <strain evidence="5 6">SS14</strain>
    </source>
</reference>
<evidence type="ECO:0000313" key="5">
    <source>
        <dbReference type="EMBL" id="KIJ23574.1"/>
    </source>
</evidence>
<dbReference type="InterPro" id="IPR002347">
    <property type="entry name" value="SDR_fam"/>
</dbReference>
<dbReference type="OrthoDB" id="1274115at2759"/>
<dbReference type="PRINTS" id="PR00081">
    <property type="entry name" value="GDHRDH"/>
</dbReference>
<dbReference type="GO" id="GO:0016491">
    <property type="term" value="F:oxidoreductase activity"/>
    <property type="evidence" value="ECO:0007669"/>
    <property type="project" value="UniProtKB-KW"/>
</dbReference>
<name>A0A0C9TNU8_SPHS4</name>
<dbReference type="Pfam" id="PF00106">
    <property type="entry name" value="adh_short"/>
    <property type="match status" value="1"/>
</dbReference>
<proteinExistence type="inferred from homology"/>
<dbReference type="Gene3D" id="3.40.50.720">
    <property type="entry name" value="NAD(P)-binding Rossmann-like Domain"/>
    <property type="match status" value="1"/>
</dbReference>
<dbReference type="InterPro" id="IPR051911">
    <property type="entry name" value="SDR_oxidoreductase"/>
</dbReference>
<gene>
    <name evidence="5" type="ORF">M422DRAFT_195770</name>
</gene>
<dbReference type="PANTHER" id="PTHR43976">
    <property type="entry name" value="SHORT CHAIN DEHYDROGENASE"/>
    <property type="match status" value="1"/>
</dbReference>
<dbReference type="Proteomes" id="UP000054279">
    <property type="component" value="Unassembled WGS sequence"/>
</dbReference>
<dbReference type="InterPro" id="IPR036291">
    <property type="entry name" value="NAD(P)-bd_dom_sf"/>
</dbReference>
<comment type="similarity">
    <text evidence="1 4">Belongs to the short-chain dehydrogenases/reductases (SDR) family.</text>
</comment>
<organism evidence="5 6">
    <name type="scientific">Sphaerobolus stellatus (strain SS14)</name>
    <dbReference type="NCBI Taxonomy" id="990650"/>
    <lineage>
        <taxon>Eukaryota</taxon>
        <taxon>Fungi</taxon>
        <taxon>Dikarya</taxon>
        <taxon>Basidiomycota</taxon>
        <taxon>Agaricomycotina</taxon>
        <taxon>Agaricomycetes</taxon>
        <taxon>Phallomycetidae</taxon>
        <taxon>Geastrales</taxon>
        <taxon>Sphaerobolaceae</taxon>
        <taxon>Sphaerobolus</taxon>
    </lineage>
</organism>
<keyword evidence="6" id="KW-1185">Reference proteome</keyword>
<evidence type="ECO:0000256" key="3">
    <source>
        <dbReference type="ARBA" id="ARBA00023002"/>
    </source>
</evidence>
<protein>
    <recommendedName>
        <fullName evidence="7">NAD(P)-binding protein</fullName>
    </recommendedName>
</protein>
<keyword evidence="2" id="KW-0521">NADP</keyword>
<dbReference type="HOGENOM" id="CLU_010194_2_9_1"/>
<evidence type="ECO:0008006" key="7">
    <source>
        <dbReference type="Google" id="ProtNLM"/>
    </source>
</evidence>
<keyword evidence="3" id="KW-0560">Oxidoreductase</keyword>